<dbReference type="PANTHER" id="PTHR44591:SF3">
    <property type="entry name" value="RESPONSE REGULATORY DOMAIN-CONTAINING PROTEIN"/>
    <property type="match status" value="1"/>
</dbReference>
<dbReference type="Proteomes" id="UP001139333">
    <property type="component" value="Unassembled WGS sequence"/>
</dbReference>
<evidence type="ECO:0000256" key="1">
    <source>
        <dbReference type="ARBA" id="ARBA00022553"/>
    </source>
</evidence>
<protein>
    <submittedName>
        <fullName evidence="4">Response regulator</fullName>
    </submittedName>
</protein>
<dbReference type="SUPFAM" id="SSF52172">
    <property type="entry name" value="CheY-like"/>
    <property type="match status" value="2"/>
</dbReference>
<proteinExistence type="predicted"/>
<comment type="caution">
    <text evidence="4">The sequence shown here is derived from an EMBL/GenBank/DDBJ whole genome shotgun (WGS) entry which is preliminary data.</text>
</comment>
<sequence length="516" mass="58112">MNKDIKQLNVLVIESVDNLRTVIASMLMQMGVKHVYQTKQTASAVSYLSSHQVDVIVCELEPARMDGLVLLKQIQTESKWAHIPFVVVSSMVEQQAVKQAIQAGISQYIVKPFSYKIFQQRMIRALNKPFEGVQPLLQTTHDFTLEAVEIPNPLEQLSILVVDDDPVIRQVIFDLLSPHYDVNLANSAIIALETCQTEAIPDLILLDIVMPEMDGMMMLQQLMQQPKTRHIKVIFLSGENDSSSVIKGFELGAVDYIRKPVAPNELLIRVNTHVENINAQKQANERVDAIYETIRAKAEYSDLLQNHLKNQLTLVSESAQAMFKSANQKNQVETISQIIEHGTERLKELVDVIVGLHDLDNQHCTVKPAVFELVELVENAISMNFVQLKKCNLEIKRLYEPDVMVLAEKTVSRTLVNILFQYAIFIAPRGSAITVKVNMGETHVHCEFNMVEMITDTECKVAFERPAMEQTTGQIKQGLLTAKRLADIQNISLQLNSDFDNGTQLIALFPLALNKS</sequence>
<dbReference type="Gene3D" id="3.30.565.10">
    <property type="entry name" value="Histidine kinase-like ATPase, C-terminal domain"/>
    <property type="match status" value="1"/>
</dbReference>
<dbReference type="InterPro" id="IPR001789">
    <property type="entry name" value="Sig_transdc_resp-reg_receiver"/>
</dbReference>
<keyword evidence="1 2" id="KW-0597">Phosphoprotein</keyword>
<dbReference type="SUPFAM" id="SSF55874">
    <property type="entry name" value="ATPase domain of HSP90 chaperone/DNA topoisomerase II/histidine kinase"/>
    <property type="match status" value="1"/>
</dbReference>
<dbReference type="SMART" id="SM00448">
    <property type="entry name" value="REC"/>
    <property type="match status" value="2"/>
</dbReference>
<dbReference type="Pfam" id="PF00072">
    <property type="entry name" value="Response_reg"/>
    <property type="match status" value="2"/>
</dbReference>
<dbReference type="EMBL" id="JAKIKP010000003">
    <property type="protein sequence ID" value="MCL1142351.1"/>
    <property type="molecule type" value="Genomic_DNA"/>
</dbReference>
<dbReference type="GO" id="GO:0000160">
    <property type="term" value="P:phosphorelay signal transduction system"/>
    <property type="evidence" value="ECO:0007669"/>
    <property type="project" value="InterPro"/>
</dbReference>
<feature type="domain" description="Response regulatory" evidence="3">
    <location>
        <begin position="9"/>
        <end position="126"/>
    </location>
</feature>
<dbReference type="RefSeq" id="WP_248995025.1">
    <property type="nucleotide sequence ID" value="NZ_JAKIKP010000003.1"/>
</dbReference>
<dbReference type="InterPro" id="IPR011006">
    <property type="entry name" value="CheY-like_superfamily"/>
</dbReference>
<dbReference type="AlphaFoldDB" id="A0A9X2CJS6"/>
<evidence type="ECO:0000259" key="3">
    <source>
        <dbReference type="PROSITE" id="PS50110"/>
    </source>
</evidence>
<feature type="domain" description="Response regulatory" evidence="3">
    <location>
        <begin position="158"/>
        <end position="274"/>
    </location>
</feature>
<dbReference type="InterPro" id="IPR036890">
    <property type="entry name" value="HATPase_C_sf"/>
</dbReference>
<accession>A0A9X2CJS6</accession>
<reference evidence="4" key="1">
    <citation type="submission" date="2022-01" db="EMBL/GenBank/DDBJ databases">
        <title>Whole genome-based taxonomy of the Shewanellaceae.</title>
        <authorList>
            <person name="Martin-Rodriguez A.J."/>
        </authorList>
    </citation>
    <scope>NUCLEOTIDE SEQUENCE</scope>
    <source>
        <strain evidence="4">DSM 16422</strain>
    </source>
</reference>
<comment type="caution">
    <text evidence="2">Lacks conserved residue(s) required for the propagation of feature annotation.</text>
</comment>
<feature type="modified residue" description="4-aspartylphosphate" evidence="2">
    <location>
        <position position="207"/>
    </location>
</feature>
<gene>
    <name evidence="4" type="ORF">L2672_06535</name>
</gene>
<dbReference type="PROSITE" id="PS50110">
    <property type="entry name" value="RESPONSE_REGULATORY"/>
    <property type="match status" value="2"/>
</dbReference>
<evidence type="ECO:0000256" key="2">
    <source>
        <dbReference type="PROSITE-ProRule" id="PRU00169"/>
    </source>
</evidence>
<dbReference type="Gene3D" id="3.40.50.2300">
    <property type="match status" value="2"/>
</dbReference>
<keyword evidence="5" id="KW-1185">Reference proteome</keyword>
<dbReference type="InterPro" id="IPR050595">
    <property type="entry name" value="Bact_response_regulator"/>
</dbReference>
<evidence type="ECO:0000313" key="4">
    <source>
        <dbReference type="EMBL" id="MCL1142351.1"/>
    </source>
</evidence>
<name>A0A9X2CJS6_9GAMM</name>
<evidence type="ECO:0000313" key="5">
    <source>
        <dbReference type="Proteomes" id="UP001139333"/>
    </source>
</evidence>
<organism evidence="4 5">
    <name type="scientific">Shewanella gaetbuli</name>
    <dbReference type="NCBI Taxonomy" id="220752"/>
    <lineage>
        <taxon>Bacteria</taxon>
        <taxon>Pseudomonadati</taxon>
        <taxon>Pseudomonadota</taxon>
        <taxon>Gammaproteobacteria</taxon>
        <taxon>Alteromonadales</taxon>
        <taxon>Shewanellaceae</taxon>
        <taxon>Shewanella</taxon>
    </lineage>
</organism>
<dbReference type="PANTHER" id="PTHR44591">
    <property type="entry name" value="STRESS RESPONSE REGULATOR PROTEIN 1"/>
    <property type="match status" value="1"/>
</dbReference>